<dbReference type="RefSeq" id="WP_078666342.1">
    <property type="nucleotide sequence ID" value="NZ_FUXM01000039.1"/>
</dbReference>
<dbReference type="PANTHER" id="PTHR48075">
    <property type="entry name" value="3-HYDROXYACYL-COA DEHYDROGENASE FAMILY PROTEIN"/>
    <property type="match status" value="1"/>
</dbReference>
<evidence type="ECO:0000256" key="7">
    <source>
        <dbReference type="ARBA" id="ARBA00023098"/>
    </source>
</evidence>
<comment type="similarity">
    <text evidence="2">Belongs to the 3-hydroxyacyl-CoA dehydrogenase family.</text>
</comment>
<reference evidence="12" key="1">
    <citation type="submission" date="2017-02" db="EMBL/GenBank/DDBJ databases">
        <authorList>
            <person name="Varghese N."/>
            <person name="Submissions S."/>
        </authorList>
    </citation>
    <scope>NUCLEOTIDE SEQUENCE [LARGE SCALE GENOMIC DNA]</scope>
    <source>
        <strain evidence="12">DSM 16521</strain>
    </source>
</reference>
<dbReference type="InterPro" id="IPR006176">
    <property type="entry name" value="3-OHacyl-CoA_DH_NAD-bd"/>
</dbReference>
<keyword evidence="5" id="KW-0560">Oxidoreductase</keyword>
<dbReference type="InterPro" id="IPR029045">
    <property type="entry name" value="ClpP/crotonase-like_dom_sf"/>
</dbReference>
<evidence type="ECO:0000256" key="3">
    <source>
        <dbReference type="ARBA" id="ARBA00022832"/>
    </source>
</evidence>
<evidence type="ECO:0000256" key="1">
    <source>
        <dbReference type="ARBA" id="ARBA00005005"/>
    </source>
</evidence>
<dbReference type="UniPathway" id="UPA00659"/>
<dbReference type="InterPro" id="IPR001753">
    <property type="entry name" value="Enoyl-CoA_hydra/iso"/>
</dbReference>
<dbReference type="Pfam" id="PF02737">
    <property type="entry name" value="3HCDH_N"/>
    <property type="match status" value="1"/>
</dbReference>
<sequence length="803" mass="88426">MKREIRTAAVLGAGVMGATIAGHLANVGIPVLLLDIVPRELTPEEQAKGLTMESPQVRNRFAARGKELLLKSKPAPLYVPEVAQRIEIGNFEDDLPKIKDADWIIEVVVENLAIKQQLLARVAQYRKPGAIVSTNTSGISVNKMVEGLALEFRQHFLGTHFFNPPRYMKLLEIIPGTDTLPEIVEFLSWFGERRLGKGIVLCKDTPNFIANRIGVYGMVSTAQAMEELGLTPEEVDALTGPALGRPKSASFRTLDMVGLDTFLHVAANVRDNVTEQWEKEAFRIPEFLTKMVENKWLGDKTGQGFYQKVKTPEGKQVLTLDWQTLTYRPQQKVKLPQVEMAKQAPGGLAGQMKALVNGKDKYSQMAWLAVSRPLLYAARKAQEIADSILAIDKAMEWGFNWQMGPFATFDALGVEATVARMEAEGQEVPAWVKNMLAKGFKSFYKKEQGQLWQYDWNKEDYVLVEDKPGLIILKNRKEQPGAVIYRNSGASLVDLGDGVACLEFHSPNNAIGGDITDAIRVAVEEVEKNFVGLVVGNQGKNFCVGANLMWMLFESQAGDWDEIELMVRTFQNAVMSLKYCRRPVVAAPFGMTLGGGYEVCAHTHRIQAAAETYMGLVELGVGLIPAGGGCKELLLRMYEGIPAGTRTDLQPFVNKAFETIAMAKVSTSGPEAKTLGYLRASDGITFNSDYLIAEAREAVLAMDRTGFMPPEPKQIPVVGESGYATMALGAYSLKMGGYISEYDEHLAKKVAYVLSGGKVPAGTLVTEQYLLDLEREAFLSLAGEPKTQARMQHMLATGKPLRN</sequence>
<keyword evidence="3" id="KW-0276">Fatty acid metabolism</keyword>
<dbReference type="InterPro" id="IPR008927">
    <property type="entry name" value="6-PGluconate_DH-like_C_sf"/>
</dbReference>
<dbReference type="Gene3D" id="3.40.50.720">
    <property type="entry name" value="NAD(P)-binding Rossmann-like Domain"/>
    <property type="match status" value="1"/>
</dbReference>
<feature type="domain" description="3-hydroxyacyl-CoA dehydrogenase C-terminal" evidence="9">
    <location>
        <begin position="208"/>
        <end position="307"/>
    </location>
</feature>
<evidence type="ECO:0000256" key="2">
    <source>
        <dbReference type="ARBA" id="ARBA00009463"/>
    </source>
</evidence>
<organism evidence="11 12">
    <name type="scientific">Carboxydocella sporoproducens DSM 16521</name>
    <dbReference type="NCBI Taxonomy" id="1121270"/>
    <lineage>
        <taxon>Bacteria</taxon>
        <taxon>Bacillati</taxon>
        <taxon>Bacillota</taxon>
        <taxon>Clostridia</taxon>
        <taxon>Eubacteriales</taxon>
        <taxon>Clostridiales Family XVI. Incertae Sedis</taxon>
        <taxon>Carboxydocella</taxon>
    </lineage>
</organism>
<accession>A0A1T4RZ63</accession>
<dbReference type="OrthoDB" id="9771883at2"/>
<proteinExistence type="inferred from homology"/>
<dbReference type="CDD" id="cd06558">
    <property type="entry name" value="crotonase-like"/>
    <property type="match status" value="1"/>
</dbReference>
<dbReference type="Pfam" id="PF00378">
    <property type="entry name" value="ECH_1"/>
    <property type="match status" value="1"/>
</dbReference>
<dbReference type="Proteomes" id="UP000189933">
    <property type="component" value="Unassembled WGS sequence"/>
</dbReference>
<evidence type="ECO:0000256" key="5">
    <source>
        <dbReference type="ARBA" id="ARBA00023002"/>
    </source>
</evidence>
<dbReference type="Pfam" id="PF00725">
    <property type="entry name" value="3HCDH"/>
    <property type="match status" value="1"/>
</dbReference>
<dbReference type="SUPFAM" id="SSF51735">
    <property type="entry name" value="NAD(P)-binding Rossmann-fold domains"/>
    <property type="match status" value="1"/>
</dbReference>
<gene>
    <name evidence="11" type="ORF">SAMN02745885_02348</name>
</gene>
<dbReference type="GO" id="GO:0006635">
    <property type="term" value="P:fatty acid beta-oxidation"/>
    <property type="evidence" value="ECO:0007669"/>
    <property type="project" value="UniProtKB-UniPathway"/>
</dbReference>
<dbReference type="GO" id="GO:0003857">
    <property type="term" value="F:(3S)-3-hydroxyacyl-CoA dehydrogenase (NAD+) activity"/>
    <property type="evidence" value="ECO:0007669"/>
    <property type="project" value="UniProtKB-EC"/>
</dbReference>
<dbReference type="InterPro" id="IPR036291">
    <property type="entry name" value="NAD(P)-bd_dom_sf"/>
</dbReference>
<dbReference type="SUPFAM" id="SSF52096">
    <property type="entry name" value="ClpP/crotonase"/>
    <property type="match status" value="1"/>
</dbReference>
<keyword evidence="4" id="KW-0442">Lipid degradation</keyword>
<dbReference type="EMBL" id="FUXM01000039">
    <property type="protein sequence ID" value="SKA21299.1"/>
    <property type="molecule type" value="Genomic_DNA"/>
</dbReference>
<comment type="catalytic activity">
    <reaction evidence="8">
        <text>a (3S)-3-hydroxyacyl-CoA + NAD(+) = a 3-oxoacyl-CoA + NADH + H(+)</text>
        <dbReference type="Rhea" id="RHEA:22432"/>
        <dbReference type="ChEBI" id="CHEBI:15378"/>
        <dbReference type="ChEBI" id="CHEBI:57318"/>
        <dbReference type="ChEBI" id="CHEBI:57540"/>
        <dbReference type="ChEBI" id="CHEBI:57945"/>
        <dbReference type="ChEBI" id="CHEBI:90726"/>
        <dbReference type="EC" id="1.1.1.35"/>
    </reaction>
</comment>
<keyword evidence="6" id="KW-0520">NAD</keyword>
<evidence type="ECO:0000313" key="11">
    <source>
        <dbReference type="EMBL" id="SKA21299.1"/>
    </source>
</evidence>
<evidence type="ECO:0000313" key="12">
    <source>
        <dbReference type="Proteomes" id="UP000189933"/>
    </source>
</evidence>
<evidence type="ECO:0000256" key="8">
    <source>
        <dbReference type="ARBA" id="ARBA00049556"/>
    </source>
</evidence>
<dbReference type="SUPFAM" id="SSF48179">
    <property type="entry name" value="6-phosphogluconate dehydrogenase C-terminal domain-like"/>
    <property type="match status" value="2"/>
</dbReference>
<evidence type="ECO:0000256" key="6">
    <source>
        <dbReference type="ARBA" id="ARBA00023027"/>
    </source>
</evidence>
<keyword evidence="7" id="KW-0443">Lipid metabolism</keyword>
<dbReference type="PANTHER" id="PTHR48075:SF7">
    <property type="entry name" value="3-HYDROXYACYL-COA DEHYDROGENASE-RELATED"/>
    <property type="match status" value="1"/>
</dbReference>
<dbReference type="InterPro" id="IPR006108">
    <property type="entry name" value="3HC_DH_C"/>
</dbReference>
<feature type="domain" description="3-hydroxyacyl-CoA dehydrogenase NAD binding" evidence="10">
    <location>
        <begin position="8"/>
        <end position="205"/>
    </location>
</feature>
<evidence type="ECO:0000259" key="9">
    <source>
        <dbReference type="Pfam" id="PF00725"/>
    </source>
</evidence>
<keyword evidence="12" id="KW-1185">Reference proteome</keyword>
<dbReference type="Gene3D" id="1.10.1040.50">
    <property type="match status" value="1"/>
</dbReference>
<comment type="pathway">
    <text evidence="1">Lipid metabolism; fatty acid beta-oxidation.</text>
</comment>
<dbReference type="Gene3D" id="3.90.226.10">
    <property type="entry name" value="2-enoyl-CoA Hydratase, Chain A, domain 1"/>
    <property type="match status" value="1"/>
</dbReference>
<name>A0A1T4RZ63_9FIRM</name>
<evidence type="ECO:0000256" key="4">
    <source>
        <dbReference type="ARBA" id="ARBA00022963"/>
    </source>
</evidence>
<protein>
    <submittedName>
        <fullName evidence="11">3-hydroxyacyl-CoA dehydrogenase</fullName>
    </submittedName>
</protein>
<dbReference type="AlphaFoldDB" id="A0A1T4RZ63"/>
<evidence type="ECO:0000259" key="10">
    <source>
        <dbReference type="Pfam" id="PF02737"/>
    </source>
</evidence>
<dbReference type="GO" id="GO:0070403">
    <property type="term" value="F:NAD+ binding"/>
    <property type="evidence" value="ECO:0007669"/>
    <property type="project" value="InterPro"/>
</dbReference>